<dbReference type="InParanoid" id="A0CQ24"/>
<dbReference type="EMBL" id="CT868141">
    <property type="protein sequence ID" value="CAK72891.1"/>
    <property type="molecule type" value="Genomic_DNA"/>
</dbReference>
<accession>A0CQ24</accession>
<keyword evidence="3" id="KW-1185">Reference proteome</keyword>
<dbReference type="RefSeq" id="XP_001440288.1">
    <property type="nucleotide sequence ID" value="XM_001440251.1"/>
</dbReference>
<evidence type="ECO:0000313" key="3">
    <source>
        <dbReference type="Proteomes" id="UP000000600"/>
    </source>
</evidence>
<proteinExistence type="predicted"/>
<keyword evidence="1" id="KW-1133">Transmembrane helix</keyword>
<evidence type="ECO:0000256" key="1">
    <source>
        <dbReference type="SAM" id="Phobius"/>
    </source>
</evidence>
<dbReference type="HOGENOM" id="CLU_1356979_0_0_1"/>
<protein>
    <recommendedName>
        <fullName evidence="4">Transmembrane protein</fullName>
    </recommendedName>
</protein>
<dbReference type="AlphaFoldDB" id="A0CQ24"/>
<evidence type="ECO:0000313" key="2">
    <source>
        <dbReference type="EMBL" id="CAK72891.1"/>
    </source>
</evidence>
<dbReference type="GeneID" id="5026082"/>
<sequence>MYVSAKIKYRLLNSDLKLLLMLLKQICTTSQQYLLLLIQGKVQYCNLMLSLWIRKSIRCHSTTSIFQQKRNQSQQISFLFYQKLTKLFNILSLLQSSKKFFLQSSVTNKMPFELKAIPQDPLLYLFDSSINLNQNFHSLLCGILIFNKGIFLVLQHNIDFNQVVYFESLFLQMINITPLYTYIKKFKVFQKILQVLLQKRKW</sequence>
<gene>
    <name evidence="2" type="ORF">GSPATT00009239001</name>
</gene>
<dbReference type="Proteomes" id="UP000000600">
    <property type="component" value="Unassembled WGS sequence"/>
</dbReference>
<keyword evidence="1" id="KW-0812">Transmembrane</keyword>
<keyword evidence="1" id="KW-0472">Membrane</keyword>
<dbReference type="KEGG" id="ptm:GSPATT00009239001"/>
<organism evidence="2 3">
    <name type="scientific">Paramecium tetraurelia</name>
    <dbReference type="NCBI Taxonomy" id="5888"/>
    <lineage>
        <taxon>Eukaryota</taxon>
        <taxon>Sar</taxon>
        <taxon>Alveolata</taxon>
        <taxon>Ciliophora</taxon>
        <taxon>Intramacronucleata</taxon>
        <taxon>Oligohymenophorea</taxon>
        <taxon>Peniculida</taxon>
        <taxon>Parameciidae</taxon>
        <taxon>Paramecium</taxon>
    </lineage>
</organism>
<evidence type="ECO:0008006" key="4">
    <source>
        <dbReference type="Google" id="ProtNLM"/>
    </source>
</evidence>
<feature type="transmembrane region" description="Helical" evidence="1">
    <location>
        <begin position="164"/>
        <end position="183"/>
    </location>
</feature>
<feature type="transmembrane region" description="Helical" evidence="1">
    <location>
        <begin position="139"/>
        <end position="158"/>
    </location>
</feature>
<name>A0CQ24_PARTE</name>
<reference evidence="2 3" key="1">
    <citation type="journal article" date="2006" name="Nature">
        <title>Global trends of whole-genome duplications revealed by the ciliate Paramecium tetraurelia.</title>
        <authorList>
            <consortium name="Genoscope"/>
            <person name="Aury J.-M."/>
            <person name="Jaillon O."/>
            <person name="Duret L."/>
            <person name="Noel B."/>
            <person name="Jubin C."/>
            <person name="Porcel B.M."/>
            <person name="Segurens B."/>
            <person name="Daubin V."/>
            <person name="Anthouard V."/>
            <person name="Aiach N."/>
            <person name="Arnaiz O."/>
            <person name="Billaut A."/>
            <person name="Beisson J."/>
            <person name="Blanc I."/>
            <person name="Bouhouche K."/>
            <person name="Camara F."/>
            <person name="Duharcourt S."/>
            <person name="Guigo R."/>
            <person name="Gogendeau D."/>
            <person name="Katinka M."/>
            <person name="Keller A.-M."/>
            <person name="Kissmehl R."/>
            <person name="Klotz C."/>
            <person name="Koll F."/>
            <person name="Le Moue A."/>
            <person name="Lepere C."/>
            <person name="Malinsky S."/>
            <person name="Nowacki M."/>
            <person name="Nowak J.K."/>
            <person name="Plattner H."/>
            <person name="Poulain J."/>
            <person name="Ruiz F."/>
            <person name="Serrano V."/>
            <person name="Zagulski M."/>
            <person name="Dessen P."/>
            <person name="Betermier M."/>
            <person name="Weissenbach J."/>
            <person name="Scarpelli C."/>
            <person name="Schachter V."/>
            <person name="Sperling L."/>
            <person name="Meyer E."/>
            <person name="Cohen J."/>
            <person name="Wincker P."/>
        </authorList>
    </citation>
    <scope>NUCLEOTIDE SEQUENCE [LARGE SCALE GENOMIC DNA]</scope>
    <source>
        <strain evidence="2 3">Stock d4-2</strain>
    </source>
</reference>